<dbReference type="InterPro" id="IPR024344">
    <property type="entry name" value="MDMPI_metal-binding"/>
</dbReference>
<accession>A0ABW4L3Y6</accession>
<dbReference type="Proteomes" id="UP001597277">
    <property type="component" value="Unassembled WGS sequence"/>
</dbReference>
<dbReference type="SUPFAM" id="SSF55718">
    <property type="entry name" value="SCP-like"/>
    <property type="match status" value="1"/>
</dbReference>
<name>A0ABW4L3Y6_9MICO</name>
<evidence type="ECO:0000313" key="3">
    <source>
        <dbReference type="EMBL" id="MFD1718296.1"/>
    </source>
</evidence>
<keyword evidence="3" id="KW-0413">Isomerase</keyword>
<protein>
    <submittedName>
        <fullName evidence="3">Maleylpyruvate isomerase family mycothiol-dependent enzyme</fullName>
    </submittedName>
</protein>
<dbReference type="RefSeq" id="WP_388006305.1">
    <property type="nucleotide sequence ID" value="NZ_JBHUEE010000005.1"/>
</dbReference>
<proteinExistence type="predicted"/>
<organism evidence="3 4">
    <name type="scientific">Georgenia deserti</name>
    <dbReference type="NCBI Taxonomy" id="2093781"/>
    <lineage>
        <taxon>Bacteria</taxon>
        <taxon>Bacillati</taxon>
        <taxon>Actinomycetota</taxon>
        <taxon>Actinomycetes</taxon>
        <taxon>Micrococcales</taxon>
        <taxon>Bogoriellaceae</taxon>
        <taxon>Georgenia</taxon>
    </lineage>
</organism>
<dbReference type="GO" id="GO:0016853">
    <property type="term" value="F:isomerase activity"/>
    <property type="evidence" value="ECO:0007669"/>
    <property type="project" value="UniProtKB-KW"/>
</dbReference>
<evidence type="ECO:0000259" key="2">
    <source>
        <dbReference type="Pfam" id="PF11716"/>
    </source>
</evidence>
<feature type="region of interest" description="Disordered" evidence="1">
    <location>
        <begin position="229"/>
        <end position="261"/>
    </location>
</feature>
<dbReference type="InterPro" id="IPR034660">
    <property type="entry name" value="DinB/YfiT-like"/>
</dbReference>
<dbReference type="InterPro" id="IPR036527">
    <property type="entry name" value="SCP2_sterol-bd_dom_sf"/>
</dbReference>
<reference evidence="4" key="1">
    <citation type="journal article" date="2019" name="Int. J. Syst. Evol. Microbiol.">
        <title>The Global Catalogue of Microorganisms (GCM) 10K type strain sequencing project: providing services to taxonomists for standard genome sequencing and annotation.</title>
        <authorList>
            <consortium name="The Broad Institute Genomics Platform"/>
            <consortium name="The Broad Institute Genome Sequencing Center for Infectious Disease"/>
            <person name="Wu L."/>
            <person name="Ma J."/>
        </authorList>
    </citation>
    <scope>NUCLEOTIDE SEQUENCE [LARGE SCALE GENOMIC DNA]</scope>
    <source>
        <strain evidence="4">JCM 17130</strain>
    </source>
</reference>
<evidence type="ECO:0000313" key="4">
    <source>
        <dbReference type="Proteomes" id="UP001597277"/>
    </source>
</evidence>
<feature type="domain" description="Mycothiol-dependent maleylpyruvate isomerase metal-binding" evidence="2">
    <location>
        <begin position="24"/>
        <end position="154"/>
    </location>
</feature>
<dbReference type="SUPFAM" id="SSF109854">
    <property type="entry name" value="DinB/YfiT-like putative metalloenzymes"/>
    <property type="match status" value="1"/>
</dbReference>
<dbReference type="Gene3D" id="1.20.120.450">
    <property type="entry name" value="dinb family like domain"/>
    <property type="match status" value="1"/>
</dbReference>
<dbReference type="InterPro" id="IPR017517">
    <property type="entry name" value="Maleyloyr_isom"/>
</dbReference>
<dbReference type="EMBL" id="JBHUEE010000005">
    <property type="protein sequence ID" value="MFD1718296.1"/>
    <property type="molecule type" value="Genomic_DNA"/>
</dbReference>
<evidence type="ECO:0000256" key="1">
    <source>
        <dbReference type="SAM" id="MobiDB-lite"/>
    </source>
</evidence>
<keyword evidence="4" id="KW-1185">Reference proteome</keyword>
<gene>
    <name evidence="3" type="ORF">ACFSE6_10650</name>
</gene>
<sequence>MPHSSDENTALVDRAVHDSAVALRTVLESMERLDADALRAPSALPGWSRGHVLAHIDGAGNAAARQAEAVARGERVEFYDGGRQGRDTAIEAQAGRTLEEHAEALTRLAARLDAAWPERGSELWDQPTSYRDKPLSGVALMWWREVRIHLVDLQVSVSPGSWDDDLCRHLLDFLSPRLSGAGRTDLVADGTERRWPVNDDARAAGSDGVLTVRGELRDIVAWLAGREPETLPTAARAGQPQPLPELGPWPTVSERPRPRGD</sequence>
<comment type="caution">
    <text evidence="3">The sequence shown here is derived from an EMBL/GenBank/DDBJ whole genome shotgun (WGS) entry which is preliminary data.</text>
</comment>
<dbReference type="Pfam" id="PF11716">
    <property type="entry name" value="MDMPI_N"/>
    <property type="match status" value="1"/>
</dbReference>
<dbReference type="NCBIfam" id="TIGR03083">
    <property type="entry name" value="maleylpyruvate isomerase family mycothiol-dependent enzyme"/>
    <property type="match status" value="1"/>
</dbReference>